<dbReference type="PANTHER" id="PTHR42964">
    <property type="entry name" value="ENOYL-COA HYDRATASE"/>
    <property type="match status" value="1"/>
</dbReference>
<dbReference type="Proteomes" id="UP000070544">
    <property type="component" value="Unassembled WGS sequence"/>
</dbReference>
<evidence type="ECO:0000313" key="2">
    <source>
        <dbReference type="EMBL" id="KXS22003.1"/>
    </source>
</evidence>
<dbReference type="OrthoDB" id="410701at2759"/>
<dbReference type="Pfam" id="PF00378">
    <property type="entry name" value="ECH_1"/>
    <property type="match status" value="1"/>
</dbReference>
<keyword evidence="3" id="KW-1185">Reference proteome</keyword>
<evidence type="ECO:0000313" key="3">
    <source>
        <dbReference type="Proteomes" id="UP000070544"/>
    </source>
</evidence>
<dbReference type="STRING" id="1344416.A0A139AZL2"/>
<evidence type="ECO:0000256" key="1">
    <source>
        <dbReference type="ARBA" id="ARBA00005254"/>
    </source>
</evidence>
<dbReference type="AlphaFoldDB" id="A0A139AZL2"/>
<name>A0A139AZL2_GONPJ</name>
<dbReference type="InterPro" id="IPR001753">
    <property type="entry name" value="Enoyl-CoA_hydra/iso"/>
</dbReference>
<dbReference type="EMBL" id="KQ965731">
    <property type="protein sequence ID" value="KXS22003.1"/>
    <property type="molecule type" value="Genomic_DNA"/>
</dbReference>
<dbReference type="PANTHER" id="PTHR42964:SF1">
    <property type="entry name" value="POLYKETIDE BIOSYNTHESIS ENOYL-COA HYDRATASE PKSH-RELATED"/>
    <property type="match status" value="1"/>
</dbReference>
<gene>
    <name evidence="2" type="ORF">M427DRAFT_129788</name>
</gene>
<accession>A0A139AZL2</accession>
<dbReference type="InterPro" id="IPR029045">
    <property type="entry name" value="ClpP/crotonase-like_dom_sf"/>
</dbReference>
<reference evidence="2 3" key="1">
    <citation type="journal article" date="2015" name="Genome Biol. Evol.">
        <title>Phylogenomic analyses indicate that early fungi evolved digesting cell walls of algal ancestors of land plants.</title>
        <authorList>
            <person name="Chang Y."/>
            <person name="Wang S."/>
            <person name="Sekimoto S."/>
            <person name="Aerts A.L."/>
            <person name="Choi C."/>
            <person name="Clum A."/>
            <person name="LaButti K.M."/>
            <person name="Lindquist E.A."/>
            <person name="Yee Ngan C."/>
            <person name="Ohm R.A."/>
            <person name="Salamov A.A."/>
            <person name="Grigoriev I.V."/>
            <person name="Spatafora J.W."/>
            <person name="Berbee M.L."/>
        </authorList>
    </citation>
    <scope>NUCLEOTIDE SEQUENCE [LARGE SCALE GENOMIC DNA]</scope>
    <source>
        <strain evidence="2 3">JEL478</strain>
    </source>
</reference>
<protein>
    <submittedName>
        <fullName evidence="2">ClpP/crotonase</fullName>
    </submittedName>
</protein>
<sequence>MRDQHPLLPYKEYEKVGLEVREDLDGRALWIIFNRPTKMNSLSWPLTTALQEICDALMLNRRIRVVIFAGNGRNFSAGLDFESKDTDVTDVPATSRYFGQRNYSLTVQKVKSLSQMTIALVHGSTVGVGFAISCACDVRIAGTSFRCSIGANRMGLSGGEGGLSWMLPRLIGTTHSNELLATHRWMDSQKALRTNLVSDVVSEAELRNTGLALAKDMLAMTASGLLYTKQLILLNQNGVTLQGTFAAEDATQMAGAAEPEVLDVMRGFQSTITKGRSKI</sequence>
<dbReference type="SUPFAM" id="SSF52096">
    <property type="entry name" value="ClpP/crotonase"/>
    <property type="match status" value="1"/>
</dbReference>
<proteinExistence type="inferred from homology"/>
<organism evidence="2 3">
    <name type="scientific">Gonapodya prolifera (strain JEL478)</name>
    <name type="common">Monoblepharis prolifera</name>
    <dbReference type="NCBI Taxonomy" id="1344416"/>
    <lineage>
        <taxon>Eukaryota</taxon>
        <taxon>Fungi</taxon>
        <taxon>Fungi incertae sedis</taxon>
        <taxon>Chytridiomycota</taxon>
        <taxon>Chytridiomycota incertae sedis</taxon>
        <taxon>Monoblepharidomycetes</taxon>
        <taxon>Monoblepharidales</taxon>
        <taxon>Gonapodyaceae</taxon>
        <taxon>Gonapodya</taxon>
    </lineage>
</organism>
<dbReference type="InterPro" id="IPR051683">
    <property type="entry name" value="Enoyl-CoA_Hydratase/Isomerase"/>
</dbReference>
<dbReference type="Gene3D" id="3.90.226.10">
    <property type="entry name" value="2-enoyl-CoA Hydratase, Chain A, domain 1"/>
    <property type="match status" value="1"/>
</dbReference>
<dbReference type="CDD" id="cd06558">
    <property type="entry name" value="crotonase-like"/>
    <property type="match status" value="1"/>
</dbReference>
<comment type="similarity">
    <text evidence="1">Belongs to the enoyl-CoA hydratase/isomerase family.</text>
</comment>